<sequence>MLFTNETKLKSIAVYLTLFIAVVIAILTLSPVSSSAVPGSDKLHHGIAFAALAFPLPIIRPSMALPVILCVVGYGGLIEVIQPIFGRTADFADLLADAAGAATGVISGLLFRRFLLPDFVR</sequence>
<keyword evidence="1" id="KW-0812">Transmembrane</keyword>
<evidence type="ECO:0000259" key="2">
    <source>
        <dbReference type="Pfam" id="PF04892"/>
    </source>
</evidence>
<dbReference type="PANTHER" id="PTHR28008">
    <property type="entry name" value="DOMAIN PROTEIN, PUTATIVE (AFU_ORTHOLOGUE AFUA_3G10980)-RELATED"/>
    <property type="match status" value="1"/>
</dbReference>
<dbReference type="InterPro" id="IPR006976">
    <property type="entry name" value="VanZ-like"/>
</dbReference>
<evidence type="ECO:0000313" key="4">
    <source>
        <dbReference type="Proteomes" id="UP000231259"/>
    </source>
</evidence>
<evidence type="ECO:0000256" key="1">
    <source>
        <dbReference type="SAM" id="Phobius"/>
    </source>
</evidence>
<accession>A0A2G8R8C8</accession>
<name>A0A2G8R8C8_9RHOB</name>
<gene>
    <name evidence="3" type="ORF">P775_23290</name>
</gene>
<keyword evidence="1" id="KW-0472">Membrane</keyword>
<evidence type="ECO:0000313" key="3">
    <source>
        <dbReference type="EMBL" id="PIL17772.1"/>
    </source>
</evidence>
<dbReference type="Proteomes" id="UP000231259">
    <property type="component" value="Unassembled WGS sequence"/>
</dbReference>
<dbReference type="Pfam" id="PF04892">
    <property type="entry name" value="VanZ"/>
    <property type="match status" value="1"/>
</dbReference>
<proteinExistence type="predicted"/>
<comment type="caution">
    <text evidence="3">The sequence shown here is derived from an EMBL/GenBank/DDBJ whole genome shotgun (WGS) entry which is preliminary data.</text>
</comment>
<reference evidence="3 4" key="1">
    <citation type="submission" date="2013-09" db="EMBL/GenBank/DDBJ databases">
        <title>Genome sequencing of Phaeobacter antarcticus sp. nov. SM1211.</title>
        <authorList>
            <person name="Zhang X.-Y."/>
            <person name="Liu C."/>
            <person name="Chen X.-L."/>
            <person name="Xie B.-B."/>
            <person name="Qin Q.-L."/>
            <person name="Rong J.-C."/>
            <person name="Zhang Y.-Z."/>
        </authorList>
    </citation>
    <scope>NUCLEOTIDE SEQUENCE [LARGE SCALE GENOMIC DNA]</scope>
    <source>
        <strain evidence="3 4">SM1211</strain>
    </source>
</reference>
<organism evidence="3 4">
    <name type="scientific">Puniceibacterium antarcticum</name>
    <dbReference type="NCBI Taxonomy" id="1206336"/>
    <lineage>
        <taxon>Bacteria</taxon>
        <taxon>Pseudomonadati</taxon>
        <taxon>Pseudomonadota</taxon>
        <taxon>Alphaproteobacteria</taxon>
        <taxon>Rhodobacterales</taxon>
        <taxon>Paracoccaceae</taxon>
        <taxon>Puniceibacterium</taxon>
    </lineage>
</organism>
<dbReference type="AlphaFoldDB" id="A0A2G8R8C8"/>
<keyword evidence="1" id="KW-1133">Transmembrane helix</keyword>
<dbReference type="EMBL" id="AWWI01000157">
    <property type="protein sequence ID" value="PIL17772.1"/>
    <property type="molecule type" value="Genomic_DNA"/>
</dbReference>
<feature type="transmembrane region" description="Helical" evidence="1">
    <location>
        <begin position="66"/>
        <end position="85"/>
    </location>
</feature>
<feature type="transmembrane region" description="Helical" evidence="1">
    <location>
        <begin position="12"/>
        <end position="31"/>
    </location>
</feature>
<feature type="transmembrane region" description="Helical" evidence="1">
    <location>
        <begin position="91"/>
        <end position="111"/>
    </location>
</feature>
<keyword evidence="4" id="KW-1185">Reference proteome</keyword>
<dbReference type="PANTHER" id="PTHR28008:SF1">
    <property type="entry name" value="DOMAIN PROTEIN, PUTATIVE (AFU_ORTHOLOGUE AFUA_3G10980)-RELATED"/>
    <property type="match status" value="1"/>
</dbReference>
<dbReference type="RefSeq" id="WP_180287539.1">
    <property type="nucleotide sequence ID" value="NZ_AWWI01000157.1"/>
</dbReference>
<protein>
    <recommendedName>
        <fullName evidence="2">VanZ-like domain-containing protein</fullName>
    </recommendedName>
</protein>
<feature type="domain" description="VanZ-like" evidence="2">
    <location>
        <begin position="43"/>
        <end position="111"/>
    </location>
</feature>